<dbReference type="Gene3D" id="3.40.1550.10">
    <property type="entry name" value="CheC-like"/>
    <property type="match status" value="1"/>
</dbReference>
<dbReference type="InterPro" id="IPR007597">
    <property type="entry name" value="CheC"/>
</dbReference>
<reference evidence="11" key="1">
    <citation type="submission" date="2018-10" db="EMBL/GenBank/DDBJ databases">
        <title>Schaedlerella arabinophila gen. nov. sp. nov., isolated from the mouse intestinal tract and comparative analysis with the genome of the closely related altered Schaedler flora strain ASF502.</title>
        <authorList>
            <person name="Miyake S."/>
            <person name="Soh M."/>
            <person name="Seedorf H."/>
        </authorList>
    </citation>
    <scope>NUCLEOTIDE SEQUENCE [LARGE SCALE GENOMIC DNA]</scope>
    <source>
        <strain evidence="11">DSM 106076</strain>
    </source>
</reference>
<dbReference type="InterPro" id="IPR001172">
    <property type="entry name" value="FliN_T3SS_HrcQb"/>
</dbReference>
<gene>
    <name evidence="11" type="primary">fliN</name>
    <name evidence="11" type="ORF">EBB54_21685</name>
</gene>
<keyword evidence="5" id="KW-0283">Flagellar rotation</keyword>
<keyword evidence="11" id="KW-0969">Cilium</keyword>
<feature type="compositionally biased region" description="Low complexity" evidence="8">
    <location>
        <begin position="292"/>
        <end position="303"/>
    </location>
</feature>
<evidence type="ECO:0000256" key="6">
    <source>
        <dbReference type="ARBA" id="ARBA00023136"/>
    </source>
</evidence>
<proteinExistence type="inferred from homology"/>
<dbReference type="GO" id="GO:0009425">
    <property type="term" value="C:bacterial-type flagellum basal body"/>
    <property type="evidence" value="ECO:0007669"/>
    <property type="project" value="InterPro"/>
</dbReference>
<comment type="caution">
    <text evidence="11">The sequence shown here is derived from an EMBL/GenBank/DDBJ whole genome shotgun (WGS) entry which is preliminary data.</text>
</comment>
<evidence type="ECO:0000256" key="3">
    <source>
        <dbReference type="ARBA" id="ARBA00022475"/>
    </source>
</evidence>
<keyword evidence="11" id="KW-0282">Flagellum</keyword>
<keyword evidence="7" id="KW-0175">Coiled coil</keyword>
<feature type="domain" description="CheC-like protein" evidence="10">
    <location>
        <begin position="109"/>
        <end position="140"/>
    </location>
</feature>
<evidence type="ECO:0000313" key="12">
    <source>
        <dbReference type="Proteomes" id="UP000274920"/>
    </source>
</evidence>
<dbReference type="NCBIfam" id="TIGR02480">
    <property type="entry name" value="fliN"/>
    <property type="match status" value="1"/>
</dbReference>
<dbReference type="CDD" id="cd17907">
    <property type="entry name" value="FliY_FliN-Y"/>
    <property type="match status" value="1"/>
</dbReference>
<feature type="domain" description="Flagellar motor switch protein FliN-like C-terminal" evidence="9">
    <location>
        <begin position="399"/>
        <end position="469"/>
    </location>
</feature>
<feature type="domain" description="CheC-like protein" evidence="10">
    <location>
        <begin position="9"/>
        <end position="45"/>
    </location>
</feature>
<evidence type="ECO:0000256" key="5">
    <source>
        <dbReference type="ARBA" id="ARBA00022779"/>
    </source>
</evidence>
<keyword evidence="12" id="KW-1185">Reference proteome</keyword>
<dbReference type="GO" id="GO:0016787">
    <property type="term" value="F:hydrolase activity"/>
    <property type="evidence" value="ECO:0007669"/>
    <property type="project" value="InterPro"/>
</dbReference>
<evidence type="ECO:0000256" key="7">
    <source>
        <dbReference type="SAM" id="Coils"/>
    </source>
</evidence>
<dbReference type="SUPFAM" id="SSF101801">
    <property type="entry name" value="Surface presentation of antigens (SPOA)"/>
    <property type="match status" value="1"/>
</dbReference>
<evidence type="ECO:0000256" key="4">
    <source>
        <dbReference type="ARBA" id="ARBA00022500"/>
    </source>
</evidence>
<dbReference type="GO" id="GO:0003774">
    <property type="term" value="F:cytoskeletal motor activity"/>
    <property type="evidence" value="ECO:0007669"/>
    <property type="project" value="InterPro"/>
</dbReference>
<comment type="subcellular location">
    <subcellularLocation>
        <location evidence="1">Cell membrane</location>
        <topology evidence="1">Peripheral membrane protein</topology>
        <orientation evidence="1">Cytoplasmic side</orientation>
    </subcellularLocation>
</comment>
<accession>A0A3R8JRT6</accession>
<evidence type="ECO:0000313" key="11">
    <source>
        <dbReference type="EMBL" id="RRK33674.1"/>
    </source>
</evidence>
<sequence length="477" mass="50576">MSSECFSKMEIDAIGEILNISLGASATAVSTMLNARVDITTPVVNVVSKEEFHMGEVEPAVGVEITYVAGLEGKNVMLLKRHDVKVIVEMVMGMEIADEDFELDEINVSVVCEVMNQMMGSSATALSEFLGKMVNISTPISFEVANAQEFIDKYFTDNQPKVVVGFTLRIADRLESEFFNVMPMELAKGLVEGFLPEDAIIDISSMQEEAPAPAPAPEPASSGGGGGTLSQEEIEKMLAGGLGSEPEPAPAPAAPASSGGGGGTLSQEEIEKMLSGGLGSEPEPAPAPAAPAPMAAPAAPVPTAQPADMSAAMMQGGMAPAPQMMQAAVSPDVAMMQMQMMQQMMQQMQQMQQQMTEKAAEKAAAAEPKMIHVQSPAQQKLKADNGIVLEGVQEENMELIMSVPLEISVEIGRTRKLVKDILDFTKGSLVVLDKLAGEQVDLFVNGQCIARGDVVVVEDNFGIRITEIMKVNLAALE</sequence>
<keyword evidence="6" id="KW-0472">Membrane</keyword>
<dbReference type="PANTHER" id="PTHR43484:SF1">
    <property type="entry name" value="FLAGELLAR MOTOR SWITCH PROTEIN FLIN"/>
    <property type="match status" value="1"/>
</dbReference>
<dbReference type="RefSeq" id="WP_125128896.1">
    <property type="nucleotide sequence ID" value="NZ_RHJS01000002.1"/>
</dbReference>
<dbReference type="PRINTS" id="PR00956">
    <property type="entry name" value="FLGMOTORFLIN"/>
</dbReference>
<evidence type="ECO:0000256" key="8">
    <source>
        <dbReference type="SAM" id="MobiDB-lite"/>
    </source>
</evidence>
<dbReference type="EMBL" id="RHJS01000002">
    <property type="protein sequence ID" value="RRK33674.1"/>
    <property type="molecule type" value="Genomic_DNA"/>
</dbReference>
<keyword evidence="11" id="KW-0966">Cell projection</keyword>
<dbReference type="Gene3D" id="2.30.330.10">
    <property type="entry name" value="SpoA-like"/>
    <property type="match status" value="1"/>
</dbReference>
<dbReference type="InterPro" id="IPR012826">
    <property type="entry name" value="FliN"/>
</dbReference>
<comment type="similarity">
    <text evidence="2">Belongs to the FliN/MopA/SpaO family.</text>
</comment>
<name>A0A3R8JRT6_9FIRM</name>
<dbReference type="SUPFAM" id="SSF103039">
    <property type="entry name" value="CheC-like"/>
    <property type="match status" value="1"/>
</dbReference>
<feature type="coiled-coil region" evidence="7">
    <location>
        <begin position="334"/>
        <end position="361"/>
    </location>
</feature>
<evidence type="ECO:0000259" key="9">
    <source>
        <dbReference type="Pfam" id="PF01052"/>
    </source>
</evidence>
<dbReference type="InterPro" id="IPR028976">
    <property type="entry name" value="CheC-like_sf"/>
</dbReference>
<dbReference type="Proteomes" id="UP000274920">
    <property type="component" value="Unassembled WGS sequence"/>
</dbReference>
<keyword evidence="3" id="KW-1003">Cell membrane</keyword>
<dbReference type="Pfam" id="PF01052">
    <property type="entry name" value="FliMN_C"/>
    <property type="match status" value="1"/>
</dbReference>
<dbReference type="GO" id="GO:0071973">
    <property type="term" value="P:bacterial-type flagellum-dependent cell motility"/>
    <property type="evidence" value="ECO:0007669"/>
    <property type="project" value="InterPro"/>
</dbReference>
<feature type="region of interest" description="Disordered" evidence="8">
    <location>
        <begin position="241"/>
        <end position="303"/>
    </location>
</feature>
<dbReference type="InterPro" id="IPR036429">
    <property type="entry name" value="SpoA-like_sf"/>
</dbReference>
<evidence type="ECO:0000259" key="10">
    <source>
        <dbReference type="Pfam" id="PF04509"/>
    </source>
</evidence>
<feature type="region of interest" description="Disordered" evidence="8">
    <location>
        <begin position="207"/>
        <end position="229"/>
    </location>
</feature>
<organism evidence="11 12">
    <name type="scientific">Schaedlerella arabinosiphila</name>
    <dbReference type="NCBI Taxonomy" id="2044587"/>
    <lineage>
        <taxon>Bacteria</taxon>
        <taxon>Bacillati</taxon>
        <taxon>Bacillota</taxon>
        <taxon>Clostridia</taxon>
        <taxon>Lachnospirales</taxon>
        <taxon>Lachnospiraceae</taxon>
        <taxon>Schaedlerella</taxon>
    </lineage>
</organism>
<dbReference type="InterPro" id="IPR001543">
    <property type="entry name" value="FliN-like_C"/>
</dbReference>
<dbReference type="PANTHER" id="PTHR43484">
    <property type="match status" value="1"/>
</dbReference>
<dbReference type="GO" id="GO:0006935">
    <property type="term" value="P:chemotaxis"/>
    <property type="evidence" value="ECO:0007669"/>
    <property type="project" value="UniProtKB-KW"/>
</dbReference>
<evidence type="ECO:0000256" key="1">
    <source>
        <dbReference type="ARBA" id="ARBA00004413"/>
    </source>
</evidence>
<dbReference type="AlphaFoldDB" id="A0A3R8JRT6"/>
<protein>
    <submittedName>
        <fullName evidence="11">Flagellar motor switch protein FliN</fullName>
    </submittedName>
</protein>
<dbReference type="InterPro" id="IPR051469">
    <property type="entry name" value="FliN/MopA/SpaO"/>
</dbReference>
<dbReference type="GO" id="GO:0005886">
    <property type="term" value="C:plasma membrane"/>
    <property type="evidence" value="ECO:0007669"/>
    <property type="project" value="UniProtKB-SubCell"/>
</dbReference>
<evidence type="ECO:0000256" key="2">
    <source>
        <dbReference type="ARBA" id="ARBA00009226"/>
    </source>
</evidence>
<keyword evidence="4" id="KW-0145">Chemotaxis</keyword>
<dbReference type="Pfam" id="PF04509">
    <property type="entry name" value="CheC"/>
    <property type="match status" value="2"/>
</dbReference>